<evidence type="ECO:0000313" key="1">
    <source>
        <dbReference type="EMBL" id="ERN41090.1"/>
    </source>
</evidence>
<protein>
    <submittedName>
        <fullName evidence="1">Uncharacterized protein</fullName>
    </submittedName>
</protein>
<dbReference type="AlphaFoldDB" id="U5DN42"/>
<dbReference type="InParanoid" id="U5DN42"/>
<evidence type="ECO:0000313" key="2">
    <source>
        <dbReference type="Proteomes" id="UP000016960"/>
    </source>
</evidence>
<name>U5DN42_9CHRO</name>
<gene>
    <name evidence="1" type="ORF">KR51_00023510</name>
</gene>
<dbReference type="Proteomes" id="UP000016960">
    <property type="component" value="Unassembled WGS sequence"/>
</dbReference>
<reference evidence="1 2" key="1">
    <citation type="submission" date="2013-05" db="EMBL/GenBank/DDBJ databases">
        <title>Draft genome sequence of Rubidibacter lacunae KORDI 51-2.</title>
        <authorList>
            <person name="Choi D.H."/>
            <person name="Noh J.H."/>
            <person name="Kwon K.-K."/>
            <person name="Lee J.-H."/>
            <person name="Ryu J.-Y."/>
        </authorList>
    </citation>
    <scope>NUCLEOTIDE SEQUENCE [LARGE SCALE GENOMIC DNA]</scope>
    <source>
        <strain evidence="1 2">KORDI 51-2</strain>
    </source>
</reference>
<proteinExistence type="predicted"/>
<organism evidence="1 2">
    <name type="scientific">Rubidibacter lacunae KORDI 51-2</name>
    <dbReference type="NCBI Taxonomy" id="582515"/>
    <lineage>
        <taxon>Bacteria</taxon>
        <taxon>Bacillati</taxon>
        <taxon>Cyanobacteriota</taxon>
        <taxon>Cyanophyceae</taxon>
        <taxon>Oscillatoriophycideae</taxon>
        <taxon>Chroococcales</taxon>
        <taxon>Aphanothecaceae</taxon>
        <taxon>Rubidibacter</taxon>
    </lineage>
</organism>
<accession>U5DN42</accession>
<dbReference type="EMBL" id="ASSJ01000055">
    <property type="protein sequence ID" value="ERN41090.1"/>
    <property type="molecule type" value="Genomic_DNA"/>
</dbReference>
<keyword evidence="2" id="KW-1185">Reference proteome</keyword>
<comment type="caution">
    <text evidence="1">The sequence shown here is derived from an EMBL/GenBank/DDBJ whole genome shotgun (WGS) entry which is preliminary data.</text>
</comment>
<sequence>MNIETTLRILFKYADDWQVVLPEPLKVSPQKRWLKCVEHLIHHNSNDCIGLASVRLNEATPNFVDFRPSTPKLNMFPPWAAYPKSDSVWGGWRQGYGDGYLQHWSEWLSTLSDEQYRTYFDKYPIPIDDRLWYEWFQRVRKRMF</sequence>